<protein>
    <recommendedName>
        <fullName evidence="5">Coiled-coil domain-containing protein 146</fullName>
    </recommendedName>
</protein>
<reference evidence="3 4" key="1">
    <citation type="journal article" date="2022" name="Front. Cell. Infect. Microbiol.">
        <title>The Genomes of Two Strains of Taenia crassiceps the Animal Model for the Study of Human Cysticercosis.</title>
        <authorList>
            <person name="Bobes R.J."/>
            <person name="Estrada K."/>
            <person name="Rios-Valencia D.G."/>
            <person name="Calderon-Gallegos A."/>
            <person name="de la Torre P."/>
            <person name="Carrero J.C."/>
            <person name="Sanchez-Flores A."/>
            <person name="Laclette J.P."/>
        </authorList>
    </citation>
    <scope>NUCLEOTIDE SEQUENCE [LARGE SCALE GENOMIC DNA]</scope>
    <source>
        <strain evidence="3">WFUcys</strain>
    </source>
</reference>
<organism evidence="3 4">
    <name type="scientific">Taenia crassiceps</name>
    <dbReference type="NCBI Taxonomy" id="6207"/>
    <lineage>
        <taxon>Eukaryota</taxon>
        <taxon>Metazoa</taxon>
        <taxon>Spiralia</taxon>
        <taxon>Lophotrochozoa</taxon>
        <taxon>Platyhelminthes</taxon>
        <taxon>Cestoda</taxon>
        <taxon>Eucestoda</taxon>
        <taxon>Cyclophyllidea</taxon>
        <taxon>Taeniidae</taxon>
        <taxon>Taenia</taxon>
    </lineage>
</organism>
<comment type="caution">
    <text evidence="3">The sequence shown here is derived from an EMBL/GenBank/DDBJ whole genome shotgun (WGS) entry which is preliminary data.</text>
</comment>
<feature type="coiled-coil region" evidence="2">
    <location>
        <begin position="133"/>
        <end position="222"/>
    </location>
</feature>
<evidence type="ECO:0000256" key="1">
    <source>
        <dbReference type="ARBA" id="ARBA00023054"/>
    </source>
</evidence>
<accession>A0ABR4QIW2</accession>
<dbReference type="EMBL" id="JAKROA010000002">
    <property type="protein sequence ID" value="KAL5109728.1"/>
    <property type="molecule type" value="Genomic_DNA"/>
</dbReference>
<gene>
    <name evidence="3" type="ORF">TcWFU_000760</name>
</gene>
<proteinExistence type="predicted"/>
<keyword evidence="1 2" id="KW-0175">Coiled coil</keyword>
<dbReference type="PANTHER" id="PTHR32083:SF48">
    <property type="entry name" value="TRANS-GOLGI NETWORK-LOCALIZED SYP41-INTERACTING PROTEIN 1"/>
    <property type="match status" value="1"/>
</dbReference>
<dbReference type="Gene3D" id="1.10.287.1490">
    <property type="match status" value="1"/>
</dbReference>
<name>A0ABR4QIW2_9CEST</name>
<evidence type="ECO:0000256" key="2">
    <source>
        <dbReference type="SAM" id="Coils"/>
    </source>
</evidence>
<dbReference type="Proteomes" id="UP001651158">
    <property type="component" value="Unassembled WGS sequence"/>
</dbReference>
<evidence type="ECO:0000313" key="4">
    <source>
        <dbReference type="Proteomes" id="UP001651158"/>
    </source>
</evidence>
<evidence type="ECO:0000313" key="3">
    <source>
        <dbReference type="EMBL" id="KAL5109728.1"/>
    </source>
</evidence>
<sequence>MSEELVFIAEPRDLLHGPPLKSNPEEIDIYLGELDSGALQCLDELLFKNEIRLLAALDLKRQCQRLVDLTKRTQKNALKLEDTFVRLTESGKRIASALRRRSEFPDGFDSEADDLRKQFLRASNDVMESNYNGESLSYQIAALEEEMKLLAKEAAMYPTAETLQSRRKEVERAIDTETVELKKCSLESRRLHRQLNDVSERRDQLAKELAECQKSVDSLMIEFNAIQSKPQEIVQEITQLERDLSDLKDVSFKSEGKIKELTETQSRLEQSKSDIEVETKNLTAITEKLSIVKHQCQELNHEEAQLNGAISKMKVDLSHMAEEKKRYLESTNQVVKRGVTTRKLIRRGEKKLRHLEETIRYLEETEKAQAADLELTKKTASRRDAKESKRLRAQISQMTEALLAQNDFADHEKEEIRVIMRATTKLLAEIDKQKRNVTDLHRLVEVKSFEASQKKRYLQKAQLHYVQVKRNLKLQQFYLSDYQKTLVSLQQQLQDLGRLYKGISVERNECLTTINLAQQKKLMIEEKCYFYINEMTILQSSLSNKQDQMDDVRRRIEDLRKAKIVIRSELSKQNKVNRELESHKKWLSTNLRRLNRDLDEKRAQVGGLQGECKEAIQKRDGVRHQLEDVQKNLDELEKKGKKSRDALSARNRELALLFHESRTEARTVEVIRSKVARKRAIEGELAQINDQTLAARGRLLHLEDLADNPMGENSTNRLRLLQGTDPSLEQLLREENRLLSAVTKKETELRERHAVSRIVDDLITQSTSRTNEESARNFQLAKDANYGYRINYLKETEMKATCAELRMKILHSAVLKRDLEEMQAKPEGRQILQRRRRENPPLLLRNKTDLTFYTTEVISQLSIHNIKKFFV</sequence>
<feature type="coiled-coil region" evidence="2">
    <location>
        <begin position="542"/>
        <end position="646"/>
    </location>
</feature>
<evidence type="ECO:0008006" key="5">
    <source>
        <dbReference type="Google" id="ProtNLM"/>
    </source>
</evidence>
<keyword evidence="4" id="KW-1185">Reference proteome</keyword>
<dbReference type="PANTHER" id="PTHR32083">
    <property type="entry name" value="CILIA AND FLAGELLA-ASSOCIATED PROTEIN 58-RELATED"/>
    <property type="match status" value="1"/>
</dbReference>